<keyword evidence="4 7" id="KW-0547">Nucleotide-binding</keyword>
<dbReference type="PROSITE" id="PS00108">
    <property type="entry name" value="PROTEIN_KINASE_ST"/>
    <property type="match status" value="1"/>
</dbReference>
<keyword evidence="6 7" id="KW-0067">ATP-binding</keyword>
<evidence type="ECO:0000313" key="9">
    <source>
        <dbReference type="Proteomes" id="UP000038045"/>
    </source>
</evidence>
<evidence type="ECO:0000256" key="7">
    <source>
        <dbReference type="PROSITE-ProRule" id="PRU10141"/>
    </source>
</evidence>
<dbReference type="AlphaFoldDB" id="A0A0N4ZBD5"/>
<evidence type="ECO:0000313" key="10">
    <source>
        <dbReference type="WBParaSite" id="PTRK_0000484800.1"/>
    </source>
</evidence>
<keyword evidence="9" id="KW-1185">Reference proteome</keyword>
<dbReference type="Gene3D" id="1.10.510.10">
    <property type="entry name" value="Transferase(Phosphotransferase) domain 1"/>
    <property type="match status" value="1"/>
</dbReference>
<dbReference type="SUPFAM" id="SSF56112">
    <property type="entry name" value="Protein kinase-like (PK-like)"/>
    <property type="match status" value="1"/>
</dbReference>
<dbReference type="InterPro" id="IPR008271">
    <property type="entry name" value="Ser/Thr_kinase_AS"/>
</dbReference>
<evidence type="ECO:0000256" key="1">
    <source>
        <dbReference type="ARBA" id="ARBA00001946"/>
    </source>
</evidence>
<accession>A0A0N4ZBD5</accession>
<dbReference type="GO" id="GO:0005524">
    <property type="term" value="F:ATP binding"/>
    <property type="evidence" value="ECO:0007669"/>
    <property type="project" value="UniProtKB-UniRule"/>
</dbReference>
<dbReference type="Proteomes" id="UP000038045">
    <property type="component" value="Unplaced"/>
</dbReference>
<keyword evidence="2" id="KW-0723">Serine/threonine-protein kinase</keyword>
<feature type="binding site" evidence="7">
    <location>
        <position position="83"/>
    </location>
    <ligand>
        <name>ATP</name>
        <dbReference type="ChEBI" id="CHEBI:30616"/>
    </ligand>
</feature>
<evidence type="ECO:0000256" key="2">
    <source>
        <dbReference type="ARBA" id="ARBA00022527"/>
    </source>
</evidence>
<dbReference type="InterPro" id="IPR011009">
    <property type="entry name" value="Kinase-like_dom_sf"/>
</dbReference>
<dbReference type="GO" id="GO:0035556">
    <property type="term" value="P:intracellular signal transduction"/>
    <property type="evidence" value="ECO:0007669"/>
    <property type="project" value="TreeGrafter"/>
</dbReference>
<protein>
    <submittedName>
        <fullName evidence="10">Protein kinase domain-containing protein</fullName>
    </submittedName>
</protein>
<dbReference type="FunFam" id="1.10.510.10:FF:000571">
    <property type="entry name" value="Maternal embryonic leucine zipper kinase"/>
    <property type="match status" value="1"/>
</dbReference>
<dbReference type="Gene3D" id="3.30.200.20">
    <property type="entry name" value="Phosphorylase Kinase, domain 1"/>
    <property type="match status" value="1"/>
</dbReference>
<evidence type="ECO:0000256" key="4">
    <source>
        <dbReference type="ARBA" id="ARBA00022741"/>
    </source>
</evidence>
<dbReference type="GO" id="GO:0005634">
    <property type="term" value="C:nucleus"/>
    <property type="evidence" value="ECO:0007669"/>
    <property type="project" value="TreeGrafter"/>
</dbReference>
<name>A0A0N4ZBD5_PARTI</name>
<dbReference type="GO" id="GO:0004674">
    <property type="term" value="F:protein serine/threonine kinase activity"/>
    <property type="evidence" value="ECO:0007669"/>
    <property type="project" value="UniProtKB-KW"/>
</dbReference>
<evidence type="ECO:0000259" key="8">
    <source>
        <dbReference type="PROSITE" id="PS50011"/>
    </source>
</evidence>
<dbReference type="WBParaSite" id="PTRK_0000484800.1">
    <property type="protein sequence ID" value="PTRK_0000484800.1"/>
    <property type="gene ID" value="PTRK_0000484800"/>
</dbReference>
<dbReference type="PROSITE" id="PS50011">
    <property type="entry name" value="PROTEIN_KINASE_DOM"/>
    <property type="match status" value="1"/>
</dbReference>
<dbReference type="PANTHER" id="PTHR24342">
    <property type="entry name" value="SERINE/THREONINE-PROTEIN KINASE 17"/>
    <property type="match status" value="1"/>
</dbReference>
<feature type="domain" description="Protein kinase" evidence="8">
    <location>
        <begin position="54"/>
        <end position="314"/>
    </location>
</feature>
<dbReference type="SMART" id="SM00220">
    <property type="entry name" value="S_TKc"/>
    <property type="match status" value="1"/>
</dbReference>
<sequence length="1037" mass="118416">MDTFKSTSSSLTELTSDDIVVVDEVDHYAEEWIPPFAFREGISLNKRQKIGDFYRFEEPLGEGKFGRVFKCIEKSTQLSLAAKCIKIKKDSELKQVENEISILTQMRHKCIAQIYDAYYTEKNFEKEVILIMEIVEGGELFDRVVEESYVLTELAIAMIIFQICEAIKYIHSNNFIHLDLKPENIMCVSQTSNQIKLIDFGLAQHYDGEQDLLFMAGTPEFAAPEVIKYEPLNFHTDMWSVGVITYILLSGQSPFLGSNIAITYNKVEKGDWSFCEEFDSNEISQDARDFISGLLIVKKENRMLPDKCLLHPWLTKAIEKAHNNKNKIVTSSDETPIDKEKLKRYLKNKKFRKIVFGVLFINQVLKMITTMQLKKNKKGLLYAKNLLQAAKKSEKSIDKEEDPQFLTNISISESNKSNEDKNKLTKKLKIKNFSNDLESKKIKEETLFAEALEEKSLKNKKVSIKKVTKKNVIEINKNNIITEVQPKKNILEITKKSSSLKENRNNLEDIKTSSPINIETIKGSLNISNLSTSKTLHSTNEKSNISTSTNICEKQMITTCKIDQKSSTSSNHTNVEAINVKNNIKNKTTFITKSNNTTICNQNNESIAINLSKKNSGEVLLKPNQFPSINNNKNNNNEDIKQRKNENMLLCSNPVKSDKEKSNVIEITLNKNEGVKKNNCNMEEKEKTERLNEIKETQSIKSSVKKIKKVVKKVNVKKEIENYDDKKEETIINQLPDDITSTNLIKKKTYNEMKTNDSLIQTTKSSNSSSLIKKTNINNKNSSANKKVLDSEAAVVIKPNKCKEPITCNIVKDNYDKNGKSVEPYKSFPESFKPFPHSESYTLPFNEELNKIERRNGIVKRKGNKSEQFDIMPDNCLVTLDVSLDSKNIIPNINNDDDNNPKRMLTNKKSLSIVNKKLVSHKTTLDKTIRTQSLKIKSNESTAVVQNSVTQLDHLPCEDTNDDNNFSFNKLKEMLEQRLSNKKSNILSNGDIIIESNNSTIKKKSELFECNGLSKVDFENVKNVKNKWLSIEKKSVQ</sequence>
<dbReference type="GO" id="GO:0043065">
    <property type="term" value="P:positive regulation of apoptotic process"/>
    <property type="evidence" value="ECO:0007669"/>
    <property type="project" value="TreeGrafter"/>
</dbReference>
<dbReference type="InterPro" id="IPR017441">
    <property type="entry name" value="Protein_kinase_ATP_BS"/>
</dbReference>
<proteinExistence type="predicted"/>
<evidence type="ECO:0000256" key="6">
    <source>
        <dbReference type="ARBA" id="ARBA00022840"/>
    </source>
</evidence>
<evidence type="ECO:0000256" key="5">
    <source>
        <dbReference type="ARBA" id="ARBA00022777"/>
    </source>
</evidence>
<organism evidence="9 10">
    <name type="scientific">Parastrongyloides trichosuri</name>
    <name type="common">Possum-specific nematode worm</name>
    <dbReference type="NCBI Taxonomy" id="131310"/>
    <lineage>
        <taxon>Eukaryota</taxon>
        <taxon>Metazoa</taxon>
        <taxon>Ecdysozoa</taxon>
        <taxon>Nematoda</taxon>
        <taxon>Chromadorea</taxon>
        <taxon>Rhabditida</taxon>
        <taxon>Tylenchina</taxon>
        <taxon>Panagrolaimomorpha</taxon>
        <taxon>Strongyloidoidea</taxon>
        <taxon>Strongyloididae</taxon>
        <taxon>Parastrongyloides</taxon>
    </lineage>
</organism>
<dbReference type="Pfam" id="PF00069">
    <property type="entry name" value="Pkinase"/>
    <property type="match status" value="1"/>
</dbReference>
<dbReference type="PANTHER" id="PTHR24342:SF20">
    <property type="entry name" value="MYOSIN LIGHT CHAIN KINASE, SMOOTH MUSCLE"/>
    <property type="match status" value="1"/>
</dbReference>
<evidence type="ECO:0000256" key="3">
    <source>
        <dbReference type="ARBA" id="ARBA00022679"/>
    </source>
</evidence>
<keyword evidence="3" id="KW-0808">Transferase</keyword>
<keyword evidence="5" id="KW-0418">Kinase</keyword>
<comment type="cofactor">
    <cofactor evidence="1">
        <name>Mg(2+)</name>
        <dbReference type="ChEBI" id="CHEBI:18420"/>
    </cofactor>
</comment>
<dbReference type="PROSITE" id="PS00107">
    <property type="entry name" value="PROTEIN_KINASE_ATP"/>
    <property type="match status" value="1"/>
</dbReference>
<dbReference type="STRING" id="131310.A0A0N4ZBD5"/>
<dbReference type="InterPro" id="IPR000719">
    <property type="entry name" value="Prot_kinase_dom"/>
</dbReference>
<reference evidence="10" key="1">
    <citation type="submission" date="2017-02" db="UniProtKB">
        <authorList>
            <consortium name="WormBaseParasite"/>
        </authorList>
    </citation>
    <scope>IDENTIFICATION</scope>
</reference>